<organism evidence="10 11">
    <name type="scientific">Anatilimnocola aggregata</name>
    <dbReference type="NCBI Taxonomy" id="2528021"/>
    <lineage>
        <taxon>Bacteria</taxon>
        <taxon>Pseudomonadati</taxon>
        <taxon>Planctomycetota</taxon>
        <taxon>Planctomycetia</taxon>
        <taxon>Pirellulales</taxon>
        <taxon>Pirellulaceae</taxon>
        <taxon>Anatilimnocola</taxon>
    </lineage>
</organism>
<comment type="function">
    <text evidence="2">Exopeptidase that catalyzes the hydrolytic cleavage of multi-L-arginyl-poly-L-aspartic acid (cyanophycin; a water-insoluble reserve polymer) into aspartate-arginine dipeptides.</text>
</comment>
<dbReference type="InterPro" id="IPR011811">
    <property type="entry name" value="Peptidase_S51_cyanophycinase"/>
</dbReference>
<dbReference type="NCBIfam" id="TIGR02069">
    <property type="entry name" value="cyanophycinase"/>
    <property type="match status" value="1"/>
</dbReference>
<comment type="catalytic activity">
    <reaction evidence="1">
        <text>[L-4-(L-arginin-2-N-yl)aspartate](n) + H2O = [L-4-(L-arginin-2-N-yl)aspartate](n-1) + L-4-(L-arginin-2-N-yl)aspartate</text>
        <dbReference type="Rhea" id="RHEA:12845"/>
        <dbReference type="Rhea" id="RHEA-COMP:13728"/>
        <dbReference type="Rhea" id="RHEA-COMP:13734"/>
        <dbReference type="ChEBI" id="CHEBI:15377"/>
        <dbReference type="ChEBI" id="CHEBI:137986"/>
        <dbReference type="ChEBI" id="CHEBI:137991"/>
        <dbReference type="EC" id="3.4.15.6"/>
    </reaction>
</comment>
<dbReference type="InterPro" id="IPR029062">
    <property type="entry name" value="Class_I_gatase-like"/>
</dbReference>
<keyword evidence="6" id="KW-0645">Protease</keyword>
<dbReference type="GO" id="GO:0004180">
    <property type="term" value="F:carboxypeptidase activity"/>
    <property type="evidence" value="ECO:0007669"/>
    <property type="project" value="UniProtKB-KW"/>
</dbReference>
<protein>
    <recommendedName>
        <fullName evidence="5">Cyanophycinase</fullName>
        <ecNumber evidence="4">3.4.15.6</ecNumber>
    </recommendedName>
</protein>
<dbReference type="Pfam" id="PF03575">
    <property type="entry name" value="Peptidase_S51"/>
    <property type="match status" value="2"/>
</dbReference>
<dbReference type="Proteomes" id="UP000315017">
    <property type="component" value="Chromosome"/>
</dbReference>
<dbReference type="Gene3D" id="3.40.50.880">
    <property type="match status" value="2"/>
</dbReference>
<gene>
    <name evidence="10" type="primary">cphB_1</name>
    <name evidence="10" type="ORF">ETAA8_05300</name>
</gene>
<dbReference type="SUPFAM" id="SSF52317">
    <property type="entry name" value="Class I glutamine amidotransferase-like"/>
    <property type="match status" value="2"/>
</dbReference>
<dbReference type="OrthoDB" id="9799980at2"/>
<name>A0A517Y5Q4_9BACT</name>
<accession>A0A517Y5Q4</accession>
<proteinExistence type="inferred from homology"/>
<dbReference type="PANTHER" id="PTHR36175:SF1">
    <property type="entry name" value="CYANOPHYCINASE"/>
    <property type="match status" value="1"/>
</dbReference>
<feature type="chain" id="PRO_5021872380" description="Cyanophycinase" evidence="9">
    <location>
        <begin position="24"/>
        <end position="547"/>
    </location>
</feature>
<evidence type="ECO:0000256" key="2">
    <source>
        <dbReference type="ARBA" id="ARBA00002039"/>
    </source>
</evidence>
<keyword evidence="9" id="KW-0732">Signal</keyword>
<dbReference type="GO" id="GO:0008236">
    <property type="term" value="F:serine-type peptidase activity"/>
    <property type="evidence" value="ECO:0007669"/>
    <property type="project" value="UniProtKB-KW"/>
</dbReference>
<evidence type="ECO:0000256" key="9">
    <source>
        <dbReference type="SAM" id="SignalP"/>
    </source>
</evidence>
<feature type="signal peptide" evidence="9">
    <location>
        <begin position="1"/>
        <end position="23"/>
    </location>
</feature>
<dbReference type="GO" id="GO:0006508">
    <property type="term" value="P:proteolysis"/>
    <property type="evidence" value="ECO:0007669"/>
    <property type="project" value="UniProtKB-KW"/>
</dbReference>
<sequence precursor="true">MSSRFSASLLFIGLLSTATLALAAENLPISPLNSLSLVDPAGIPGTLIVSGGGVPADDGIRARFMQIAGGKNARLVIIPTSRPRYEFEKDTPEFELKYIEPWRKYEPKSLTIFHTREAAEANSDEFVKPLQEATAVWFFGSNQNLHAASYLNTKVETELYNLLKRGGLIGGASAGAAIQSRVMIGGGKVVPEMATGFDLLPGAIVDQHFVARKRMPRLLKALEQKPGLWGVGIDEKTAVVVRGRKLEVIGESTATVLLPAGTGRPLREVVLKAGDTHDLVSLRRAALARATEAYLPTKWPTPEVKQGSLVIVGGGGMPKPVAEKFLELAGGLDAPIVVLPTAQEPVKPELEGAFLKRLGAKNIIVLPQTKRDEVESAAVIEALSTAKGVWFGGGRQWKFIDAYAGTKVEPLLREVIARGGVIGGSSAGATIQGDYLCRGSPLGNLEMMAEGYERGLGYLPGVAIDQHFAQRKRFGDMTQLMKFQPQLLGIGIDEATALVVRGSTAEVLGNSEVHFYDYRSGEPSGEKDYLSLKSGQKFDLAERKLVE</sequence>
<evidence type="ECO:0000256" key="6">
    <source>
        <dbReference type="ARBA" id="ARBA00022670"/>
    </source>
</evidence>
<dbReference type="AlphaFoldDB" id="A0A517Y5Q4"/>
<evidence type="ECO:0000256" key="7">
    <source>
        <dbReference type="ARBA" id="ARBA00022801"/>
    </source>
</evidence>
<evidence type="ECO:0000256" key="8">
    <source>
        <dbReference type="ARBA" id="ARBA00022825"/>
    </source>
</evidence>
<reference evidence="10 11" key="1">
    <citation type="submission" date="2019-02" db="EMBL/GenBank/DDBJ databases">
        <title>Deep-cultivation of Planctomycetes and their phenomic and genomic characterization uncovers novel biology.</title>
        <authorList>
            <person name="Wiegand S."/>
            <person name="Jogler M."/>
            <person name="Boedeker C."/>
            <person name="Pinto D."/>
            <person name="Vollmers J."/>
            <person name="Rivas-Marin E."/>
            <person name="Kohn T."/>
            <person name="Peeters S.H."/>
            <person name="Heuer A."/>
            <person name="Rast P."/>
            <person name="Oberbeckmann S."/>
            <person name="Bunk B."/>
            <person name="Jeske O."/>
            <person name="Meyerdierks A."/>
            <person name="Storesund J.E."/>
            <person name="Kallscheuer N."/>
            <person name="Luecker S."/>
            <person name="Lage O.M."/>
            <person name="Pohl T."/>
            <person name="Merkel B.J."/>
            <person name="Hornburger P."/>
            <person name="Mueller R.-W."/>
            <person name="Bruemmer F."/>
            <person name="Labrenz M."/>
            <person name="Spormann A.M."/>
            <person name="Op den Camp H."/>
            <person name="Overmann J."/>
            <person name="Amann R."/>
            <person name="Jetten M.S.M."/>
            <person name="Mascher T."/>
            <person name="Medema M.H."/>
            <person name="Devos D.P."/>
            <person name="Kaster A.-K."/>
            <person name="Ovreas L."/>
            <person name="Rohde M."/>
            <person name="Galperin M.Y."/>
            <person name="Jogler C."/>
        </authorList>
    </citation>
    <scope>NUCLEOTIDE SEQUENCE [LARGE SCALE GENOMIC DNA]</scope>
    <source>
        <strain evidence="10 11">ETA_A8</strain>
    </source>
</reference>
<evidence type="ECO:0000256" key="1">
    <source>
        <dbReference type="ARBA" id="ARBA00001092"/>
    </source>
</evidence>
<dbReference type="EMBL" id="CP036274">
    <property type="protein sequence ID" value="QDU25462.1"/>
    <property type="molecule type" value="Genomic_DNA"/>
</dbReference>
<evidence type="ECO:0000256" key="4">
    <source>
        <dbReference type="ARBA" id="ARBA00013115"/>
    </source>
</evidence>
<dbReference type="RefSeq" id="WP_145084433.1">
    <property type="nucleotide sequence ID" value="NZ_CP036274.1"/>
</dbReference>
<dbReference type="EC" id="3.4.15.6" evidence="4"/>
<comment type="similarity">
    <text evidence="3">Belongs to the peptidase S51 family.</text>
</comment>
<keyword evidence="10" id="KW-0121">Carboxypeptidase</keyword>
<keyword evidence="7 10" id="KW-0378">Hydrolase</keyword>
<keyword evidence="11" id="KW-1185">Reference proteome</keyword>
<evidence type="ECO:0000256" key="5">
    <source>
        <dbReference type="ARBA" id="ARBA00015719"/>
    </source>
</evidence>
<dbReference type="KEGG" id="aagg:ETAA8_05300"/>
<dbReference type="InterPro" id="IPR005320">
    <property type="entry name" value="Peptidase_S51"/>
</dbReference>
<evidence type="ECO:0000313" key="11">
    <source>
        <dbReference type="Proteomes" id="UP000315017"/>
    </source>
</evidence>
<evidence type="ECO:0000313" key="10">
    <source>
        <dbReference type="EMBL" id="QDU25462.1"/>
    </source>
</evidence>
<dbReference type="CDD" id="cd03145">
    <property type="entry name" value="GAT1_cyanophycinase"/>
    <property type="match status" value="2"/>
</dbReference>
<evidence type="ECO:0000256" key="3">
    <source>
        <dbReference type="ARBA" id="ARBA00006534"/>
    </source>
</evidence>
<dbReference type="PANTHER" id="PTHR36175">
    <property type="entry name" value="CYANOPHYCINASE"/>
    <property type="match status" value="1"/>
</dbReference>
<keyword evidence="8" id="KW-0720">Serine protease</keyword>
<dbReference type="GO" id="GO:0008241">
    <property type="term" value="F:peptidyl-dipeptidase activity"/>
    <property type="evidence" value="ECO:0007669"/>
    <property type="project" value="UniProtKB-EC"/>
</dbReference>